<feature type="compositionally biased region" description="Polar residues" evidence="3">
    <location>
        <begin position="35"/>
        <end position="52"/>
    </location>
</feature>
<dbReference type="GO" id="GO:0005737">
    <property type="term" value="C:cytoplasm"/>
    <property type="evidence" value="ECO:0007669"/>
    <property type="project" value="TreeGrafter"/>
</dbReference>
<dbReference type="GeneID" id="20648692"/>
<evidence type="ECO:0000256" key="2">
    <source>
        <dbReference type="ARBA" id="ARBA00023098"/>
    </source>
</evidence>
<feature type="region of interest" description="Disordered" evidence="3">
    <location>
        <begin position="971"/>
        <end position="993"/>
    </location>
</feature>
<evidence type="ECO:0000256" key="1">
    <source>
        <dbReference type="ARBA" id="ARBA00022801"/>
    </source>
</evidence>
<protein>
    <recommendedName>
        <fullName evidence="7">Inositol-3,4-bisphosphate 4-phosphatase</fullName>
    </recommendedName>
</protein>
<keyword evidence="2" id="KW-0443">Lipid metabolism</keyword>
<proteinExistence type="predicted"/>
<organism evidence="5 6">
    <name type="scientific">Phytophthora sojae (strain P6497)</name>
    <name type="common">Soybean stem and root rot agent</name>
    <name type="synonym">Phytophthora megasperma f. sp. glycines</name>
    <dbReference type="NCBI Taxonomy" id="1094619"/>
    <lineage>
        <taxon>Eukaryota</taxon>
        <taxon>Sar</taxon>
        <taxon>Stramenopiles</taxon>
        <taxon>Oomycota</taxon>
        <taxon>Peronosporomycetes</taxon>
        <taxon>Peronosporales</taxon>
        <taxon>Peronosporaceae</taxon>
        <taxon>Phytophthora</taxon>
    </lineage>
</organism>
<dbReference type="Proteomes" id="UP000002640">
    <property type="component" value="Unassembled WGS sequence"/>
</dbReference>
<gene>
    <name evidence="5" type="ORF">PHYSODRAFT_345137</name>
</gene>
<feature type="transmembrane region" description="Helical" evidence="4">
    <location>
        <begin position="634"/>
        <end position="656"/>
    </location>
</feature>
<feature type="transmembrane region" description="Helical" evidence="4">
    <location>
        <begin position="534"/>
        <end position="551"/>
    </location>
</feature>
<feature type="region of interest" description="Disordered" evidence="3">
    <location>
        <begin position="1"/>
        <end position="124"/>
    </location>
</feature>
<dbReference type="OMA" id="PINMHIQ"/>
<feature type="transmembrane region" description="Helical" evidence="4">
    <location>
        <begin position="782"/>
        <end position="803"/>
    </location>
</feature>
<evidence type="ECO:0000313" key="5">
    <source>
        <dbReference type="EMBL" id="EGZ26318.1"/>
    </source>
</evidence>
<evidence type="ECO:0000256" key="4">
    <source>
        <dbReference type="SAM" id="Phobius"/>
    </source>
</evidence>
<keyword evidence="4" id="KW-0812">Transmembrane</keyword>
<evidence type="ECO:0000313" key="6">
    <source>
        <dbReference type="Proteomes" id="UP000002640"/>
    </source>
</evidence>
<name>G4YZU3_PHYSP</name>
<feature type="transmembrane region" description="Helical" evidence="4">
    <location>
        <begin position="744"/>
        <end position="770"/>
    </location>
</feature>
<evidence type="ECO:0000256" key="3">
    <source>
        <dbReference type="SAM" id="MobiDB-lite"/>
    </source>
</evidence>
<feature type="region of interest" description="Disordered" evidence="3">
    <location>
        <begin position="814"/>
        <end position="842"/>
    </location>
</feature>
<feature type="compositionally biased region" description="Polar residues" evidence="3">
    <location>
        <begin position="832"/>
        <end position="842"/>
    </location>
</feature>
<dbReference type="GO" id="GO:0016316">
    <property type="term" value="F:phosphatidylinositol-3,4-bisphosphate 4-phosphatase activity"/>
    <property type="evidence" value="ECO:0007669"/>
    <property type="project" value="InterPro"/>
</dbReference>
<dbReference type="InParanoid" id="G4YZU3"/>
<keyword evidence="4" id="KW-0472">Membrane</keyword>
<accession>G4YZU3</accession>
<keyword evidence="6" id="KW-1185">Reference proteome</keyword>
<feature type="transmembrane region" description="Helical" evidence="4">
    <location>
        <begin position="563"/>
        <end position="588"/>
    </location>
</feature>
<reference evidence="5 6" key="1">
    <citation type="journal article" date="2006" name="Science">
        <title>Phytophthora genome sequences uncover evolutionary origins and mechanisms of pathogenesis.</title>
        <authorList>
            <person name="Tyler B.M."/>
            <person name="Tripathy S."/>
            <person name="Zhang X."/>
            <person name="Dehal P."/>
            <person name="Jiang R.H."/>
            <person name="Aerts A."/>
            <person name="Arredondo F.D."/>
            <person name="Baxter L."/>
            <person name="Bensasson D."/>
            <person name="Beynon J.L."/>
            <person name="Chapman J."/>
            <person name="Damasceno C.M."/>
            <person name="Dorrance A.E."/>
            <person name="Dou D."/>
            <person name="Dickerman A.W."/>
            <person name="Dubchak I.L."/>
            <person name="Garbelotto M."/>
            <person name="Gijzen M."/>
            <person name="Gordon S.G."/>
            <person name="Govers F."/>
            <person name="Grunwald N.J."/>
            <person name="Huang W."/>
            <person name="Ivors K.L."/>
            <person name="Jones R.W."/>
            <person name="Kamoun S."/>
            <person name="Krampis K."/>
            <person name="Lamour K.H."/>
            <person name="Lee M.K."/>
            <person name="McDonald W.H."/>
            <person name="Medina M."/>
            <person name="Meijer H.J."/>
            <person name="Nordberg E.K."/>
            <person name="Maclean D.J."/>
            <person name="Ospina-Giraldo M.D."/>
            <person name="Morris P.F."/>
            <person name="Phuntumart V."/>
            <person name="Putnam N.H."/>
            <person name="Rash S."/>
            <person name="Rose J.K."/>
            <person name="Sakihama Y."/>
            <person name="Salamov A.A."/>
            <person name="Savidor A."/>
            <person name="Scheuring C.F."/>
            <person name="Smith B.M."/>
            <person name="Sobral B.W."/>
            <person name="Terry A."/>
            <person name="Torto-Alalibo T.A."/>
            <person name="Win J."/>
            <person name="Xu Z."/>
            <person name="Zhang H."/>
            <person name="Grigoriev I.V."/>
            <person name="Rokhsar D.S."/>
            <person name="Boore J.L."/>
        </authorList>
    </citation>
    <scope>NUCLEOTIDE SEQUENCE [LARGE SCALE GENOMIC DNA]</scope>
    <source>
        <strain evidence="5 6">P6497</strain>
    </source>
</reference>
<evidence type="ECO:0008006" key="7">
    <source>
        <dbReference type="Google" id="ProtNLM"/>
    </source>
</evidence>
<dbReference type="PANTHER" id="PTHR12187">
    <property type="entry name" value="AGAP000124-PA"/>
    <property type="match status" value="1"/>
</dbReference>
<keyword evidence="4" id="KW-1133">Transmembrane helix</keyword>
<dbReference type="InterPro" id="IPR039034">
    <property type="entry name" value="INPP4"/>
</dbReference>
<dbReference type="EMBL" id="JH159152">
    <property type="protein sequence ID" value="EGZ26318.1"/>
    <property type="molecule type" value="Genomic_DNA"/>
</dbReference>
<sequence>MDTAAQRRYSARDGDQHGFSGEGASQMMSEALDASFTTQQVLTAADSMATNAHQERKDERNNQAAPGLQRDKPLAAQRELSGAERAQPTGRQQEETRRRREHSGRGRSPPDARGPRNAKMPPAAIGRLRGGGAGARAGARAVAFMAAAATLLLGGADAATEDFFATLAYKCENNRCLYTTDTTDTTGTLFTDPVDCVKQCRTSDLQSVDEGSDLSDVASLSVASSLNGTCANCSLVATSTYNFPQMLETFDLTAASVAASSCNFTCEITLDTPTLWVLEGQASDCWAGTTDTAVECSRDGNATVMTLDADALAVLMAVHNSYDFVVDNVTTRLGPGTFSEDTTLSMKFEGTGCLASNSDTQQQAFQVDLTSSSYQLIGSFTNTVMEAEDPTIMDSTSVTLSVTSGAVLSAGAFFLLRVASDKEDEFGTLITNVTTASMLLPDSESSSAVDLNLFVGASNISFTIPDSFTGSIQNGDTVNISFRTFQNPANSSIAIDKVYLSAYQGLASAVDNSPIQFYELDDASRSLKAAPLDIITVVVYGACFLFSLVIIRWHGLPLTVNTLWTDLVAITALFSFAAATGGYLVWVIQPSKAYVHWYTAQYFFNTAMILSLCFHWATVLSFKCFKKLSFTSPVVMAYVLINACVLAFIVVVSAMAEEKLECVYDVKSTACSSEEECALSIAAEGKIVRSAIEECDMEAFYLAFGTGFIVYTLMLMILGCMVMSRGRTLMLNEDPSDARIRKSLTIFYAIIATTCVLYVSAQVIYIAQYVSHKGEDNQLSDVVWYIFIVWLPHSLPPLLLLFLQWNPSTENFRQDEAPSVDQSSKEDVFNYTPRSSTSSSHMPYSKLLRDRLSMGESMLNNDEPGSRLRLIVRLKLPASFDRACFVSLDFYSSKETITSSNSLHSISTAAAWKCVGTTEPVGVAGETESVLTTGSTHAIFPFVAVLEVPVIGPASNTLLRFMVHASTLGKRDNSSHYLDRSSSSQGSQDTASNPQLSFQMTMFHPVLEFVTSSQAVLDAAASGHSLNIHPSDDHTCAILEEFPSLQSEINSILMGNAKNAELSVQTVMMPGDISNRDEASSHKNIGNIIRFFQYDTEDGGGGLVVEDLQESVYSNAIPRQLIELIAAERQEQADRAREDLHNFLNQKKGKQNMGFYGTLIGQIQDDTDSSLAREWLEDRVRRRKEYVAMLRRNIQYLVNRDKHKNYFKASVEKKSADLRFVPINMHIQDLLIGPTNAFINDERRRSSKEVSAYDFTTVGAPAAHVYKFNKGGILSYQNRRKKMEAKIAEADLDLSKWPEEVREYDNLKWDLQLRMDCAFAQAMAALTCSFVRKVEVAIQNPDVARGEDMLRQFSSLGFLFQVESLLSTHGKEIGMLEDMAGAVEHLSCVAFVIQDVRDKPMNRFSFRMSRRKDVADEAGVVKVNVSNKTGAKRSHIKYIVTVQVATSEVELPERLAAGGEIHVTPVLFSQGINEMQTIANNTERAKTELQDIINFRSLKPLKSFCEKYRRLVVAMPTNGLSGLSSSSRSRAGSHRYKAMSTDSTITSPLHLSQDEVTQELRALEACINEAAQSLVKTKRTEILKRSSDLCRELGGGRVTVCKSAKDRTAMSVTLEQVRILQRHHDLPEHRVPATVSVMRSHGVRIENALKNTGKRQFAFNKLQRSLLPEEYRCPDQVGGTGNVS</sequence>
<feature type="transmembrane region" description="Helical" evidence="4">
    <location>
        <begin position="699"/>
        <end position="723"/>
    </location>
</feature>
<dbReference type="PANTHER" id="PTHR12187:SF11">
    <property type="entry name" value="PHOSPHATIDYLINOSITOL-3,4-BISPHOSPHATE 4-PHOSPHATASE"/>
    <property type="match status" value="1"/>
</dbReference>
<dbReference type="RefSeq" id="XP_009521606.1">
    <property type="nucleotide sequence ID" value="XM_009523311.1"/>
</dbReference>
<feature type="transmembrane region" description="Helical" evidence="4">
    <location>
        <begin position="600"/>
        <end position="622"/>
    </location>
</feature>
<dbReference type="KEGG" id="psoj:PHYSODRAFT_345137"/>
<keyword evidence="1" id="KW-0378">Hydrolase</keyword>